<sequence length="318" mass="36763">MLEVLFVANTPKEAYKLAENRYKNGFKLISAKQIYNQQEDKFSCEIKVLVDETNYFNINSKETIEKVSSFFIKRGLIKSWIDELSKSVANKKVVKNEKDFIIYIIKRINKLIKIKNEKATEHKVKVFVGPTGVGKTTTIAKLAHKYTSEGYSVALINLDSFKAGAFEQLAYFAKRLKLPHYTIRTFQRFKKVYKSVQDNDIILIDTTGMSPYDSQRLVKTLKYINIDKLNQSKNIEVNLVISTTIKYEDLEAIHKNFETLKIDNVILTKFDETKYIGPIISYLLEHSLTLSYFTIGQSVPDDLIVANKKFLMQKFIES</sequence>
<feature type="domain" description="SRP54-type proteins GTP-binding" evidence="15">
    <location>
        <begin position="122"/>
        <end position="317"/>
    </location>
</feature>
<evidence type="ECO:0000256" key="2">
    <source>
        <dbReference type="ARBA" id="ARBA00008531"/>
    </source>
</evidence>
<comment type="function">
    <text evidence="12">Necessary for flagellar biosynthesis. May be involved in translocation of the flagellum.</text>
</comment>
<dbReference type="EMBL" id="FPHG01000030">
    <property type="protein sequence ID" value="SFV56427.1"/>
    <property type="molecule type" value="Genomic_DNA"/>
</dbReference>
<keyword evidence="16" id="KW-0969">Cilium</keyword>
<dbReference type="Gene3D" id="3.40.50.300">
    <property type="entry name" value="P-loop containing nucleotide triphosphate hydrolases"/>
    <property type="match status" value="1"/>
</dbReference>
<evidence type="ECO:0000256" key="8">
    <source>
        <dbReference type="ARBA" id="ARBA00022927"/>
    </source>
</evidence>
<dbReference type="Pfam" id="PF00448">
    <property type="entry name" value="SRP54"/>
    <property type="match status" value="1"/>
</dbReference>
<dbReference type="SMART" id="SM00382">
    <property type="entry name" value="AAA"/>
    <property type="match status" value="1"/>
</dbReference>
<evidence type="ECO:0000256" key="6">
    <source>
        <dbReference type="ARBA" id="ARBA00022741"/>
    </source>
</evidence>
<evidence type="ECO:0000256" key="5">
    <source>
        <dbReference type="ARBA" id="ARBA00022475"/>
    </source>
</evidence>
<evidence type="ECO:0000256" key="11">
    <source>
        <dbReference type="ARBA" id="ARBA00023225"/>
    </source>
</evidence>
<keyword evidence="8" id="KW-0653">Protein transport</keyword>
<dbReference type="GO" id="GO:0005047">
    <property type="term" value="F:signal recognition particle binding"/>
    <property type="evidence" value="ECO:0007669"/>
    <property type="project" value="TreeGrafter"/>
</dbReference>
<evidence type="ECO:0000256" key="1">
    <source>
        <dbReference type="ARBA" id="ARBA00004413"/>
    </source>
</evidence>
<dbReference type="GO" id="GO:0044781">
    <property type="term" value="P:bacterial-type flagellum organization"/>
    <property type="evidence" value="ECO:0007669"/>
    <property type="project" value="UniProtKB-KW"/>
</dbReference>
<dbReference type="GO" id="GO:0006614">
    <property type="term" value="P:SRP-dependent cotranslational protein targeting to membrane"/>
    <property type="evidence" value="ECO:0007669"/>
    <property type="project" value="InterPro"/>
</dbReference>
<gene>
    <name evidence="16" type="ORF">MNB_SV-9-139</name>
</gene>
<dbReference type="GO" id="GO:0005886">
    <property type="term" value="C:plasma membrane"/>
    <property type="evidence" value="ECO:0007669"/>
    <property type="project" value="UniProtKB-SubCell"/>
</dbReference>
<comment type="subcellular location">
    <subcellularLocation>
        <location evidence="1">Cell membrane</location>
        <topology evidence="1">Peripheral membrane protein</topology>
        <orientation evidence="1">Cytoplasmic side</orientation>
    </subcellularLocation>
</comment>
<evidence type="ECO:0000313" key="16">
    <source>
        <dbReference type="EMBL" id="SFV56427.1"/>
    </source>
</evidence>
<dbReference type="InterPro" id="IPR027417">
    <property type="entry name" value="P-loop_NTPase"/>
</dbReference>
<dbReference type="CDD" id="cd17873">
    <property type="entry name" value="FlhF"/>
    <property type="match status" value="1"/>
</dbReference>
<keyword evidence="7" id="KW-1005">Bacterial flagellum biogenesis</keyword>
<evidence type="ECO:0000256" key="10">
    <source>
        <dbReference type="ARBA" id="ARBA00023136"/>
    </source>
</evidence>
<dbReference type="GO" id="GO:0005525">
    <property type="term" value="F:GTP binding"/>
    <property type="evidence" value="ECO:0007669"/>
    <property type="project" value="UniProtKB-KW"/>
</dbReference>
<evidence type="ECO:0000256" key="3">
    <source>
        <dbReference type="ARBA" id="ARBA00014919"/>
    </source>
</evidence>
<reference evidence="16" key="1">
    <citation type="submission" date="2016-10" db="EMBL/GenBank/DDBJ databases">
        <authorList>
            <person name="de Groot N.N."/>
        </authorList>
    </citation>
    <scope>NUCLEOTIDE SEQUENCE</scope>
</reference>
<dbReference type="PANTHER" id="PTHR43134">
    <property type="entry name" value="SIGNAL RECOGNITION PARTICLE RECEPTOR SUBUNIT ALPHA"/>
    <property type="match status" value="1"/>
</dbReference>
<keyword evidence="5" id="KW-1003">Cell membrane</keyword>
<dbReference type="AlphaFoldDB" id="A0A1W1BSH7"/>
<evidence type="ECO:0000259" key="14">
    <source>
        <dbReference type="SMART" id="SM00382"/>
    </source>
</evidence>
<keyword evidence="16" id="KW-0966">Cell projection</keyword>
<protein>
    <recommendedName>
        <fullName evidence="3">Flagellar biosynthesis protein FlhF</fullName>
    </recommendedName>
    <alternativeName>
        <fullName evidence="13">Flagella-associated GTP-binding protein</fullName>
    </alternativeName>
</protein>
<evidence type="ECO:0000256" key="13">
    <source>
        <dbReference type="ARBA" id="ARBA00030866"/>
    </source>
</evidence>
<evidence type="ECO:0000256" key="9">
    <source>
        <dbReference type="ARBA" id="ARBA00023134"/>
    </source>
</evidence>
<proteinExistence type="inferred from homology"/>
<evidence type="ECO:0000256" key="4">
    <source>
        <dbReference type="ARBA" id="ARBA00022448"/>
    </source>
</evidence>
<dbReference type="InterPro" id="IPR047040">
    <property type="entry name" value="FlhF__GTPase_dom"/>
</dbReference>
<evidence type="ECO:0000256" key="12">
    <source>
        <dbReference type="ARBA" id="ARBA00025337"/>
    </source>
</evidence>
<feature type="domain" description="AAA+ ATPase" evidence="14">
    <location>
        <begin position="121"/>
        <end position="263"/>
    </location>
</feature>
<dbReference type="PANTHER" id="PTHR43134:SF3">
    <property type="entry name" value="FLAGELLAR BIOSYNTHESIS PROTEIN FLHF"/>
    <property type="match status" value="1"/>
</dbReference>
<evidence type="ECO:0000259" key="15">
    <source>
        <dbReference type="SMART" id="SM00962"/>
    </source>
</evidence>
<organism evidence="16">
    <name type="scientific">hydrothermal vent metagenome</name>
    <dbReference type="NCBI Taxonomy" id="652676"/>
    <lineage>
        <taxon>unclassified sequences</taxon>
        <taxon>metagenomes</taxon>
        <taxon>ecological metagenomes</taxon>
    </lineage>
</organism>
<dbReference type="SMART" id="SM00962">
    <property type="entry name" value="SRP54"/>
    <property type="match status" value="1"/>
</dbReference>
<keyword evidence="10" id="KW-0472">Membrane</keyword>
<comment type="similarity">
    <text evidence="2">Belongs to the GTP-binding SRP family.</text>
</comment>
<dbReference type="InterPro" id="IPR003593">
    <property type="entry name" value="AAA+_ATPase"/>
</dbReference>
<keyword evidence="9" id="KW-0342">GTP-binding</keyword>
<dbReference type="Gene3D" id="1.20.120.1380">
    <property type="entry name" value="Flagellar FlhF biosynthesis protein, N domain"/>
    <property type="match status" value="1"/>
</dbReference>
<keyword evidence="16" id="KW-0282">Flagellum</keyword>
<keyword evidence="11" id="KW-1006">Bacterial flagellum protein export</keyword>
<dbReference type="GO" id="GO:0015031">
    <property type="term" value="P:protein transport"/>
    <property type="evidence" value="ECO:0007669"/>
    <property type="project" value="UniProtKB-KW"/>
</dbReference>
<accession>A0A1W1BSH7</accession>
<evidence type="ECO:0000256" key="7">
    <source>
        <dbReference type="ARBA" id="ARBA00022795"/>
    </source>
</evidence>
<dbReference type="GO" id="GO:0003924">
    <property type="term" value="F:GTPase activity"/>
    <property type="evidence" value="ECO:0007669"/>
    <property type="project" value="InterPro"/>
</dbReference>
<dbReference type="SUPFAM" id="SSF52540">
    <property type="entry name" value="P-loop containing nucleoside triphosphate hydrolases"/>
    <property type="match status" value="1"/>
</dbReference>
<name>A0A1W1BSH7_9ZZZZ</name>
<dbReference type="FunFam" id="3.40.50.300:FF:000695">
    <property type="entry name" value="Flagellar biosynthesis regulator FlhF"/>
    <property type="match status" value="1"/>
</dbReference>
<keyword evidence="6" id="KW-0547">Nucleotide-binding</keyword>
<dbReference type="InterPro" id="IPR000897">
    <property type="entry name" value="SRP54_GTPase_dom"/>
</dbReference>
<keyword evidence="4" id="KW-0813">Transport</keyword>